<dbReference type="Proteomes" id="UP000468735">
    <property type="component" value="Unassembled WGS sequence"/>
</dbReference>
<dbReference type="EMBL" id="WBMT01000006">
    <property type="protein sequence ID" value="KAB2349162.1"/>
    <property type="molecule type" value="Genomic_DNA"/>
</dbReference>
<dbReference type="InterPro" id="IPR050570">
    <property type="entry name" value="Cell_wall_metabolism_enzyme"/>
</dbReference>
<dbReference type="InterPro" id="IPR011055">
    <property type="entry name" value="Dup_hybrid_motif"/>
</dbReference>
<keyword evidence="4" id="KW-1185">Reference proteome</keyword>
<protein>
    <submittedName>
        <fullName evidence="3">M23 family metallopeptidase</fullName>
    </submittedName>
</protein>
<dbReference type="Gene3D" id="2.70.70.10">
    <property type="entry name" value="Glucose Permease (Domain IIA)"/>
    <property type="match status" value="1"/>
</dbReference>
<feature type="domain" description="M23ase beta-sheet core" evidence="2">
    <location>
        <begin position="174"/>
        <end position="236"/>
    </location>
</feature>
<sequence length="279" mass="30447">MILLGAVLGLSLFLHDAWWVMVAALLLFVTGYGLMAVNPSRIGPEAFRGRPASAPVTAGEPRAVQAPVRGRWVPVNSPADKVPSHGVDAYGQTYAIDLVHHEDEESDWSGMRAWPPARRPVSFPGFGQPVFAPADGTVVRTSGWQRDHWSRNSWITLPYLIIEGLLRELGGSRLIIGNHVILDLGDGTYAAFAHLKRGSIRVRRGQRVRAGEHIADCGNSGNTSEPHLHFQLMDQPRPLIANGAPFVFERYEVGGEEQRGVPGCGHPFTVVTTDRTTAP</sequence>
<dbReference type="PANTHER" id="PTHR21666:SF270">
    <property type="entry name" value="MUREIN HYDROLASE ACTIVATOR ENVC"/>
    <property type="match status" value="1"/>
</dbReference>
<keyword evidence="1" id="KW-0812">Transmembrane</keyword>
<dbReference type="PANTHER" id="PTHR21666">
    <property type="entry name" value="PEPTIDASE-RELATED"/>
    <property type="match status" value="1"/>
</dbReference>
<evidence type="ECO:0000313" key="3">
    <source>
        <dbReference type="EMBL" id="KAB2349162.1"/>
    </source>
</evidence>
<evidence type="ECO:0000313" key="4">
    <source>
        <dbReference type="Proteomes" id="UP000468735"/>
    </source>
</evidence>
<keyword evidence="1" id="KW-0472">Membrane</keyword>
<comment type="caution">
    <text evidence="3">The sequence shown here is derived from an EMBL/GenBank/DDBJ whole genome shotgun (WGS) entry which is preliminary data.</text>
</comment>
<feature type="transmembrane region" description="Helical" evidence="1">
    <location>
        <begin position="17"/>
        <end position="37"/>
    </location>
</feature>
<dbReference type="Pfam" id="PF01551">
    <property type="entry name" value="Peptidase_M23"/>
    <property type="match status" value="1"/>
</dbReference>
<dbReference type="AlphaFoldDB" id="A0A6H9YYE8"/>
<gene>
    <name evidence="3" type="ORF">F8566_13715</name>
</gene>
<dbReference type="GO" id="GO:0004222">
    <property type="term" value="F:metalloendopeptidase activity"/>
    <property type="evidence" value="ECO:0007669"/>
    <property type="project" value="TreeGrafter"/>
</dbReference>
<accession>A0A6H9YYE8</accession>
<dbReference type="SUPFAM" id="SSF51261">
    <property type="entry name" value="Duplicated hybrid motif"/>
    <property type="match status" value="1"/>
</dbReference>
<reference evidence="3 4" key="1">
    <citation type="submission" date="2019-09" db="EMBL/GenBank/DDBJ databases">
        <title>Actinomadura physcomitrii sp. nov., a novel actinomycete isolated from moss [Physcomitrium sphaericum (Ludw) Fuernr].</title>
        <authorList>
            <person name="Zhuang X."/>
            <person name="Liu C."/>
        </authorList>
    </citation>
    <scope>NUCLEOTIDE SEQUENCE [LARGE SCALE GENOMIC DNA]</scope>
    <source>
        <strain evidence="3 4">HMC1</strain>
    </source>
</reference>
<dbReference type="CDD" id="cd12797">
    <property type="entry name" value="M23_peptidase"/>
    <property type="match status" value="1"/>
</dbReference>
<evidence type="ECO:0000256" key="1">
    <source>
        <dbReference type="SAM" id="Phobius"/>
    </source>
</evidence>
<evidence type="ECO:0000259" key="2">
    <source>
        <dbReference type="Pfam" id="PF01551"/>
    </source>
</evidence>
<dbReference type="InterPro" id="IPR016047">
    <property type="entry name" value="M23ase_b-sheet_dom"/>
</dbReference>
<proteinExistence type="predicted"/>
<keyword evidence="1" id="KW-1133">Transmembrane helix</keyword>
<dbReference type="OrthoDB" id="9809488at2"/>
<name>A0A6H9YYE8_9ACTN</name>
<organism evidence="3 4">
    <name type="scientific">Actinomadura rudentiformis</name>
    <dbReference type="NCBI Taxonomy" id="359158"/>
    <lineage>
        <taxon>Bacteria</taxon>
        <taxon>Bacillati</taxon>
        <taxon>Actinomycetota</taxon>
        <taxon>Actinomycetes</taxon>
        <taxon>Streptosporangiales</taxon>
        <taxon>Thermomonosporaceae</taxon>
        <taxon>Actinomadura</taxon>
    </lineage>
</organism>